<dbReference type="Gene3D" id="1.10.287.1080">
    <property type="entry name" value="MazG-like"/>
    <property type="match status" value="1"/>
</dbReference>
<evidence type="ECO:0000313" key="2">
    <source>
        <dbReference type="EMBL" id="SHE73010.1"/>
    </source>
</evidence>
<dbReference type="SUPFAM" id="SSF101386">
    <property type="entry name" value="all-alpha NTP pyrophosphatases"/>
    <property type="match status" value="1"/>
</dbReference>
<protein>
    <recommendedName>
        <fullName evidence="1">dATP/dGTP diphosphohydrolase MazZ domain-containing protein</fullName>
    </recommendedName>
</protein>
<accession>A0A1M4VVR9</accession>
<evidence type="ECO:0000259" key="1">
    <source>
        <dbReference type="Pfam" id="PF04447"/>
    </source>
</evidence>
<dbReference type="Proteomes" id="UP000184368">
    <property type="component" value="Unassembled WGS sequence"/>
</dbReference>
<reference evidence="2 3" key="1">
    <citation type="submission" date="2016-11" db="EMBL/GenBank/DDBJ databases">
        <authorList>
            <person name="Jaros S."/>
            <person name="Januszkiewicz K."/>
            <person name="Wedrychowicz H."/>
        </authorList>
    </citation>
    <scope>NUCLEOTIDE SEQUENCE [LARGE SCALE GENOMIC DNA]</scope>
    <source>
        <strain evidence="2 3">DSM 26897</strain>
    </source>
</reference>
<sequence>MNKNQFETITKWQDRVFTKATPLSCINHLEEEVKELKTDVEQGKYSYDEIADCFLLLFAVCNKCGLEYEDVVAAIDAKMQVNYKRQWGQANEKGYVKHVVRPEEGA</sequence>
<proteinExistence type="predicted"/>
<organism evidence="2 3">
    <name type="scientific">Cnuella takakiae</name>
    <dbReference type="NCBI Taxonomy" id="1302690"/>
    <lineage>
        <taxon>Bacteria</taxon>
        <taxon>Pseudomonadati</taxon>
        <taxon>Bacteroidota</taxon>
        <taxon>Chitinophagia</taxon>
        <taxon>Chitinophagales</taxon>
        <taxon>Chitinophagaceae</taxon>
        <taxon>Cnuella</taxon>
    </lineage>
</organism>
<dbReference type="STRING" id="1302690.BUE76_11740"/>
<dbReference type="OrthoDB" id="7359409at2"/>
<dbReference type="AlphaFoldDB" id="A0A1M4VVR9"/>
<name>A0A1M4VVR9_9BACT</name>
<feature type="domain" description="dATP/dGTP diphosphohydrolase MazZ" evidence="1">
    <location>
        <begin position="9"/>
        <end position="101"/>
    </location>
</feature>
<dbReference type="RefSeq" id="WP_073040187.1">
    <property type="nucleotide sequence ID" value="NZ_FQUO01000002.1"/>
</dbReference>
<gene>
    <name evidence="2" type="ORF">SAMN05444008_102399</name>
</gene>
<dbReference type="Pfam" id="PF04447">
    <property type="entry name" value="dATP-dGTP_PPHyd"/>
    <property type="match status" value="1"/>
</dbReference>
<dbReference type="InterPro" id="IPR007538">
    <property type="entry name" value="dATP/dGTP_dipphydrolase_MazZ"/>
</dbReference>
<keyword evidence="3" id="KW-1185">Reference proteome</keyword>
<evidence type="ECO:0000313" key="3">
    <source>
        <dbReference type="Proteomes" id="UP000184368"/>
    </source>
</evidence>
<dbReference type="EMBL" id="FQUO01000002">
    <property type="protein sequence ID" value="SHE73010.1"/>
    <property type="molecule type" value="Genomic_DNA"/>
</dbReference>